<evidence type="ECO:0000256" key="1">
    <source>
        <dbReference type="ARBA" id="ARBA00022857"/>
    </source>
</evidence>
<dbReference type="Gene3D" id="3.90.180.10">
    <property type="entry name" value="Medium-chain alcohol dehydrogenases, catalytic domain"/>
    <property type="match status" value="1"/>
</dbReference>
<reference evidence="4" key="2">
    <citation type="submission" date="2020-09" db="EMBL/GenBank/DDBJ databases">
        <authorList>
            <person name="Sun Q."/>
            <person name="Ohkuma M."/>
        </authorList>
    </citation>
    <scope>NUCLEOTIDE SEQUENCE</scope>
    <source>
        <strain evidence="4">JCM 19018</strain>
    </source>
</reference>
<dbReference type="GO" id="GO:0008270">
    <property type="term" value="F:zinc ion binding"/>
    <property type="evidence" value="ECO:0007669"/>
    <property type="project" value="InterPro"/>
</dbReference>
<reference evidence="4" key="1">
    <citation type="journal article" date="2014" name="Int. J. Syst. Evol. Microbiol.">
        <title>Complete genome sequence of Corynebacterium casei LMG S-19264T (=DSM 44701T), isolated from a smear-ripened cheese.</title>
        <authorList>
            <consortium name="US DOE Joint Genome Institute (JGI-PGF)"/>
            <person name="Walter F."/>
            <person name="Albersmeier A."/>
            <person name="Kalinowski J."/>
            <person name="Ruckert C."/>
        </authorList>
    </citation>
    <scope>NUCLEOTIDE SEQUENCE</scope>
    <source>
        <strain evidence="4">JCM 19018</strain>
    </source>
</reference>
<dbReference type="InterPro" id="IPR013154">
    <property type="entry name" value="ADH-like_N"/>
</dbReference>
<evidence type="ECO:0000256" key="2">
    <source>
        <dbReference type="ARBA" id="ARBA00023002"/>
    </source>
</evidence>
<feature type="domain" description="Enoyl reductase (ER)" evidence="3">
    <location>
        <begin position="43"/>
        <end position="357"/>
    </location>
</feature>
<dbReference type="PANTHER" id="PTHR48106">
    <property type="entry name" value="QUINONE OXIDOREDUCTASE PIG3-RELATED"/>
    <property type="match status" value="1"/>
</dbReference>
<dbReference type="InterPro" id="IPR020843">
    <property type="entry name" value="ER"/>
</dbReference>
<proteinExistence type="predicted"/>
<dbReference type="InterPro" id="IPR002364">
    <property type="entry name" value="Quin_OxRdtase/zeta-crystal_CS"/>
</dbReference>
<protein>
    <submittedName>
        <fullName evidence="4">NAD(P)H quinone oxidoreductase</fullName>
    </submittedName>
</protein>
<evidence type="ECO:0000259" key="3">
    <source>
        <dbReference type="SMART" id="SM00829"/>
    </source>
</evidence>
<comment type="caution">
    <text evidence="4">The sequence shown here is derived from an EMBL/GenBank/DDBJ whole genome shotgun (WGS) entry which is preliminary data.</text>
</comment>
<dbReference type="InterPro" id="IPR036291">
    <property type="entry name" value="NAD(P)-bd_dom_sf"/>
</dbReference>
<name>A0A830F111_9EURY</name>
<keyword evidence="2" id="KW-0560">Oxidoreductase</keyword>
<dbReference type="EMBL" id="BMPD01000005">
    <property type="protein sequence ID" value="GGK75996.1"/>
    <property type="molecule type" value="Genomic_DNA"/>
</dbReference>
<dbReference type="Pfam" id="PF08240">
    <property type="entry name" value="ADH_N"/>
    <property type="match status" value="1"/>
</dbReference>
<dbReference type="AlphaFoldDB" id="A0A830F111"/>
<dbReference type="SMART" id="SM00829">
    <property type="entry name" value="PKS_ER"/>
    <property type="match status" value="1"/>
</dbReference>
<dbReference type="Pfam" id="PF00107">
    <property type="entry name" value="ADH_zinc_N"/>
    <property type="match status" value="1"/>
</dbReference>
<evidence type="ECO:0000313" key="5">
    <source>
        <dbReference type="Proteomes" id="UP000614221"/>
    </source>
</evidence>
<accession>A0A830F111</accession>
<organism evidence="4 5">
    <name type="scientific">Haloarcula sebkhae</name>
    <dbReference type="NCBI Taxonomy" id="932660"/>
    <lineage>
        <taxon>Archaea</taxon>
        <taxon>Methanobacteriati</taxon>
        <taxon>Methanobacteriota</taxon>
        <taxon>Stenosarchaea group</taxon>
        <taxon>Halobacteria</taxon>
        <taxon>Halobacteriales</taxon>
        <taxon>Haloarculaceae</taxon>
        <taxon>Haloarcula</taxon>
    </lineage>
</organism>
<dbReference type="InterPro" id="IPR013149">
    <property type="entry name" value="ADH-like_C"/>
</dbReference>
<dbReference type="Gene3D" id="3.40.50.720">
    <property type="entry name" value="NAD(P)-binding Rossmann-like Domain"/>
    <property type="match status" value="1"/>
</dbReference>
<dbReference type="GO" id="GO:0016651">
    <property type="term" value="F:oxidoreductase activity, acting on NAD(P)H"/>
    <property type="evidence" value="ECO:0007669"/>
    <property type="project" value="TreeGrafter"/>
</dbReference>
<dbReference type="Proteomes" id="UP000614221">
    <property type="component" value="Unassembled WGS sequence"/>
</dbReference>
<dbReference type="GO" id="GO:0044281">
    <property type="term" value="P:small molecule metabolic process"/>
    <property type="evidence" value="ECO:0007669"/>
    <property type="project" value="UniProtKB-ARBA"/>
</dbReference>
<dbReference type="SUPFAM" id="SSF51735">
    <property type="entry name" value="NAD(P)-binding Rossmann-fold domains"/>
    <property type="match status" value="1"/>
</dbReference>
<dbReference type="PROSITE" id="PS01162">
    <property type="entry name" value="QOR_ZETA_CRYSTAL"/>
    <property type="match status" value="1"/>
</dbReference>
<dbReference type="GO" id="GO:0016616">
    <property type="term" value="F:oxidoreductase activity, acting on the CH-OH group of donors, NAD or NADP as acceptor"/>
    <property type="evidence" value="ECO:0007669"/>
    <property type="project" value="UniProtKB-ARBA"/>
</dbReference>
<dbReference type="GO" id="GO:0070402">
    <property type="term" value="F:NADPH binding"/>
    <property type="evidence" value="ECO:0007669"/>
    <property type="project" value="TreeGrafter"/>
</dbReference>
<dbReference type="CDD" id="cd08241">
    <property type="entry name" value="QOR1"/>
    <property type="match status" value="1"/>
</dbReference>
<keyword evidence="1" id="KW-0521">NADP</keyword>
<dbReference type="SUPFAM" id="SSF50129">
    <property type="entry name" value="GroES-like"/>
    <property type="match status" value="1"/>
</dbReference>
<gene>
    <name evidence="4" type="primary">qor</name>
    <name evidence="4" type="ORF">GCM10009067_30590</name>
</gene>
<evidence type="ECO:0000313" key="4">
    <source>
        <dbReference type="EMBL" id="GGK75996.1"/>
    </source>
</evidence>
<sequence>MIRSVGRIRTRQLAPIYVGKVETAIIKAAFKRFMRVIEVREYGTPTVLQLANHEQPAPSHNELRIEVEAAGVNFADVMHRRGTYPSGPAPPYVPGFEVAGIVDATGSAVDAFDSGERVVSYVASGTGGYAEYALAKPVHTFHVPDSVSLHEAVAVPIQFLTAHNCLFAWGGLNENDQVLIHAAAGGVGTAAVQLAREAGADVFGTASTDVKLDRIDALGCDHCINYEETPFVEAIDTLTDGEGVDLVLDGVGGEVHHNSLRALAPFGRLVAFGVASGEGTQLNSSGLLTKNLQVYGYHYGSALAEAPDRVLEPADGILQQLANGTLEAVLDNTIPLEKAAMAHQRLENRTSVGKIVLTL</sequence>
<dbReference type="InterPro" id="IPR011032">
    <property type="entry name" value="GroES-like_sf"/>
</dbReference>